<gene>
    <name evidence="6" type="ORF">J0J70_07160</name>
</gene>
<dbReference type="Pfam" id="PF03595">
    <property type="entry name" value="SLAC1"/>
    <property type="match status" value="1"/>
</dbReference>
<dbReference type="CDD" id="cd09325">
    <property type="entry name" value="TDT_C4-dicarb_trans"/>
    <property type="match status" value="1"/>
</dbReference>
<name>A0A9Q9CEE9_9FIRM</name>
<feature type="transmembrane region" description="Helical" evidence="5">
    <location>
        <begin position="160"/>
        <end position="180"/>
    </location>
</feature>
<proteinExistence type="predicted"/>
<keyword evidence="2 5" id="KW-0812">Transmembrane</keyword>
<dbReference type="EMBL" id="CP071250">
    <property type="protein sequence ID" value="UUF07414.1"/>
    <property type="molecule type" value="Genomic_DNA"/>
</dbReference>
<evidence type="ECO:0000256" key="3">
    <source>
        <dbReference type="ARBA" id="ARBA00022989"/>
    </source>
</evidence>
<evidence type="ECO:0000313" key="6">
    <source>
        <dbReference type="EMBL" id="UUF07414.1"/>
    </source>
</evidence>
<feature type="transmembrane region" description="Helical" evidence="5">
    <location>
        <begin position="216"/>
        <end position="236"/>
    </location>
</feature>
<dbReference type="Proteomes" id="UP001058072">
    <property type="component" value="Chromosome"/>
</dbReference>
<evidence type="ECO:0000256" key="2">
    <source>
        <dbReference type="ARBA" id="ARBA00022692"/>
    </source>
</evidence>
<dbReference type="GO" id="GO:0046583">
    <property type="term" value="F:monoatomic cation efflux transmembrane transporter activity"/>
    <property type="evidence" value="ECO:0007669"/>
    <property type="project" value="TreeGrafter"/>
</dbReference>
<accession>A0A9Q9CEE9</accession>
<dbReference type="PANTHER" id="PTHR37955">
    <property type="entry name" value="TELLURITE RESISTANCE PROTEIN TEHA"/>
    <property type="match status" value="1"/>
</dbReference>
<organism evidence="6 7">
    <name type="scientific">Turicibacter bilis</name>
    <dbReference type="NCBI Taxonomy" id="2735723"/>
    <lineage>
        <taxon>Bacteria</taxon>
        <taxon>Bacillati</taxon>
        <taxon>Bacillota</taxon>
        <taxon>Erysipelotrichia</taxon>
        <taxon>Erysipelotrichales</taxon>
        <taxon>Turicibacteraceae</taxon>
        <taxon>Turicibacter</taxon>
    </lineage>
</organism>
<dbReference type="InterPro" id="IPR052951">
    <property type="entry name" value="Tellurite_res_ion_channel"/>
</dbReference>
<dbReference type="RefSeq" id="WP_212724518.1">
    <property type="nucleotide sequence ID" value="NZ_CP071250.1"/>
</dbReference>
<protein>
    <submittedName>
        <fullName evidence="6">TDT family transporter</fullName>
    </submittedName>
</protein>
<dbReference type="InterPro" id="IPR004695">
    <property type="entry name" value="SLAC1/Mae1/Ssu1/TehA"/>
</dbReference>
<keyword evidence="3 5" id="KW-1133">Transmembrane helix</keyword>
<dbReference type="Gene3D" id="1.50.10.150">
    <property type="entry name" value="Voltage-dependent anion channel"/>
    <property type="match status" value="1"/>
</dbReference>
<feature type="transmembrane region" description="Helical" evidence="5">
    <location>
        <begin position="70"/>
        <end position="91"/>
    </location>
</feature>
<dbReference type="AlphaFoldDB" id="A0A9Q9CEE9"/>
<keyword evidence="4 5" id="KW-0472">Membrane</keyword>
<evidence type="ECO:0000256" key="1">
    <source>
        <dbReference type="ARBA" id="ARBA00004141"/>
    </source>
</evidence>
<feature type="transmembrane region" description="Helical" evidence="5">
    <location>
        <begin position="192"/>
        <end position="210"/>
    </location>
</feature>
<evidence type="ECO:0000256" key="5">
    <source>
        <dbReference type="SAM" id="Phobius"/>
    </source>
</evidence>
<dbReference type="InterPro" id="IPR038665">
    <property type="entry name" value="Voltage-dep_anion_channel_sf"/>
</dbReference>
<feature type="transmembrane region" description="Helical" evidence="5">
    <location>
        <begin position="12"/>
        <end position="34"/>
    </location>
</feature>
<evidence type="ECO:0000313" key="7">
    <source>
        <dbReference type="Proteomes" id="UP001058072"/>
    </source>
</evidence>
<feature type="transmembrane region" description="Helical" evidence="5">
    <location>
        <begin position="97"/>
        <end position="118"/>
    </location>
</feature>
<reference evidence="6" key="1">
    <citation type="submission" date="2021-03" db="EMBL/GenBank/DDBJ databases">
        <title>Comparative Genomics and Metabolomics in the genus Turicibacter.</title>
        <authorList>
            <person name="Maki J."/>
            <person name="Looft T."/>
        </authorList>
    </citation>
    <scope>NUCLEOTIDE SEQUENCE</scope>
    <source>
        <strain evidence="6">ISU324</strain>
    </source>
</reference>
<feature type="transmembrane region" description="Helical" evidence="5">
    <location>
        <begin position="289"/>
        <end position="308"/>
    </location>
</feature>
<sequence>MKTLLQKIANLPVGAIATMVGLATLSNMYASLGYSGIKHITMFVGILVWAAAFLKLTVHFQTFKKEYANVVPASLYATFTMLTMILGSYIFTYSPAIGKGIWLTGVVLHFIHILIFTYRNVIKGVNKDTFVPTWFVTYNGFLVAAVVGTGMNMPGLLKIIAIYGIIVFLMIIPFMIVRMIRRPLPAPLTQTAAILLAPSSLCLVAYLNAFATPNAIVVYGLYAAIFATLIFILINIPKFFKFEFHPGFAALTFPLAIGVVASTKMAGYLTAQGFEVFGLFVKEVSGIQLYATTIIIGFVAYNFVRLLVRSYQKQN</sequence>
<evidence type="ECO:0000256" key="4">
    <source>
        <dbReference type="ARBA" id="ARBA00023136"/>
    </source>
</evidence>
<comment type="subcellular location">
    <subcellularLocation>
        <location evidence="1">Membrane</location>
        <topology evidence="1">Multi-pass membrane protein</topology>
    </subcellularLocation>
</comment>
<feature type="transmembrane region" description="Helical" evidence="5">
    <location>
        <begin position="130"/>
        <end position="148"/>
    </location>
</feature>
<feature type="transmembrane region" description="Helical" evidence="5">
    <location>
        <begin position="248"/>
        <end position="269"/>
    </location>
</feature>
<dbReference type="GO" id="GO:0005886">
    <property type="term" value="C:plasma membrane"/>
    <property type="evidence" value="ECO:0007669"/>
    <property type="project" value="TreeGrafter"/>
</dbReference>
<dbReference type="PANTHER" id="PTHR37955:SF1">
    <property type="entry name" value="DEP DOMAIN-CONTAINING PROTEIN"/>
    <property type="match status" value="1"/>
</dbReference>
<feature type="transmembrane region" description="Helical" evidence="5">
    <location>
        <begin position="40"/>
        <end position="58"/>
    </location>
</feature>